<comment type="pathway">
    <text evidence="3">Protein modification; protein glycosylation.</text>
</comment>
<evidence type="ECO:0000256" key="12">
    <source>
        <dbReference type="ARBA" id="ARBA00023211"/>
    </source>
</evidence>
<dbReference type="EC" id="2.4.1.-" evidence="13"/>
<dbReference type="PANTHER" id="PTHR11214:SF351">
    <property type="entry name" value="BETA-1,3-GALACTOSYLTRANSFERASE PVG3"/>
    <property type="match status" value="1"/>
</dbReference>
<keyword evidence="9 13" id="KW-1133">Transmembrane helix</keyword>
<evidence type="ECO:0000256" key="6">
    <source>
        <dbReference type="ARBA" id="ARBA00022679"/>
    </source>
</evidence>
<evidence type="ECO:0000256" key="13">
    <source>
        <dbReference type="RuleBase" id="RU363063"/>
    </source>
</evidence>
<proteinExistence type="inferred from homology"/>
<keyword evidence="15" id="KW-1185">Reference proteome</keyword>
<keyword evidence="11 13" id="KW-0472">Membrane</keyword>
<evidence type="ECO:0000256" key="4">
    <source>
        <dbReference type="ARBA" id="ARBA00008661"/>
    </source>
</evidence>
<dbReference type="Proteomes" id="UP001341840">
    <property type="component" value="Unassembled WGS sequence"/>
</dbReference>
<comment type="similarity">
    <text evidence="4 13">Belongs to the glycosyltransferase 31 family.</text>
</comment>
<evidence type="ECO:0000256" key="9">
    <source>
        <dbReference type="ARBA" id="ARBA00022989"/>
    </source>
</evidence>
<keyword evidence="12 13" id="KW-0464">Manganese</keyword>
<keyword evidence="7 13" id="KW-0812">Transmembrane</keyword>
<keyword evidence="8 13" id="KW-0735">Signal-anchor</keyword>
<dbReference type="EMBL" id="JASCZI010032915">
    <property type="protein sequence ID" value="MED6128627.1"/>
    <property type="molecule type" value="Genomic_DNA"/>
</dbReference>
<evidence type="ECO:0000256" key="11">
    <source>
        <dbReference type="ARBA" id="ARBA00023136"/>
    </source>
</evidence>
<name>A0ABU6RX64_9FABA</name>
<feature type="transmembrane region" description="Helical" evidence="13">
    <location>
        <begin position="57"/>
        <end position="75"/>
    </location>
</feature>
<evidence type="ECO:0000256" key="2">
    <source>
        <dbReference type="ARBA" id="ARBA00004323"/>
    </source>
</evidence>
<evidence type="ECO:0000256" key="10">
    <source>
        <dbReference type="ARBA" id="ARBA00023034"/>
    </source>
</evidence>
<keyword evidence="6" id="KW-0808">Transferase</keyword>
<evidence type="ECO:0000256" key="7">
    <source>
        <dbReference type="ARBA" id="ARBA00022692"/>
    </source>
</evidence>
<gene>
    <name evidence="14" type="ORF">PIB30_099748</name>
</gene>
<evidence type="ECO:0000256" key="8">
    <source>
        <dbReference type="ARBA" id="ARBA00022968"/>
    </source>
</evidence>
<dbReference type="Pfam" id="PF01762">
    <property type="entry name" value="Galactosyl_T"/>
    <property type="match status" value="1"/>
</dbReference>
<dbReference type="InterPro" id="IPR002659">
    <property type="entry name" value="Glyco_trans_31"/>
</dbReference>
<sequence length="365" mass="42063">MVGSGDHNNNMKNGAKHTLIAFTQKNLHLFLTFNTKNREGITTMATKSHKANRGRPCFLFSCFIFFFSLCILASINEVRFQSLLKFGNCQIPNNYSSSLSSSSTLLASNSNNNTQELRILIAILTLPDQYLRRHFVRLVYGTQTPPEGTKIDVKFVFCNLTKEDQKVLVALEIMRYDDIIILNCTENMNKGKTYTFFSSLPDMFNETEDNPPYHYVMKADDDTYLRLNNLAESLKPLPREDLYYGFVIPCRSMDASKGYMSGMGYLVSWDIVEWIRESEIPKQHLEGPEDKVFGEWLTTGKKGMNRYNAKWSMYNIPEPPTGCTHDLWPNTIAVHLLKNQVKWIKTLTYFNVTQNLKQSKLYHIS</sequence>
<accession>A0ABU6RX64</accession>
<reference evidence="14 15" key="1">
    <citation type="journal article" date="2023" name="Plants (Basel)">
        <title>Bridging the Gap: Combining Genomics and Transcriptomics Approaches to Understand Stylosanthes scabra, an Orphan Legume from the Brazilian Caatinga.</title>
        <authorList>
            <person name="Ferreira-Neto J.R.C."/>
            <person name="da Silva M.D."/>
            <person name="Binneck E."/>
            <person name="de Melo N.F."/>
            <person name="da Silva R.H."/>
            <person name="de Melo A.L.T.M."/>
            <person name="Pandolfi V."/>
            <person name="Bustamante F.O."/>
            <person name="Brasileiro-Vidal A.C."/>
            <person name="Benko-Iseppon A.M."/>
        </authorList>
    </citation>
    <scope>NUCLEOTIDE SEQUENCE [LARGE SCALE GENOMIC DNA]</scope>
    <source>
        <tissue evidence="14">Leaves</tissue>
    </source>
</reference>
<keyword evidence="5 13" id="KW-0328">Glycosyltransferase</keyword>
<organism evidence="14 15">
    <name type="scientific">Stylosanthes scabra</name>
    <dbReference type="NCBI Taxonomy" id="79078"/>
    <lineage>
        <taxon>Eukaryota</taxon>
        <taxon>Viridiplantae</taxon>
        <taxon>Streptophyta</taxon>
        <taxon>Embryophyta</taxon>
        <taxon>Tracheophyta</taxon>
        <taxon>Spermatophyta</taxon>
        <taxon>Magnoliopsida</taxon>
        <taxon>eudicotyledons</taxon>
        <taxon>Gunneridae</taxon>
        <taxon>Pentapetalae</taxon>
        <taxon>rosids</taxon>
        <taxon>fabids</taxon>
        <taxon>Fabales</taxon>
        <taxon>Fabaceae</taxon>
        <taxon>Papilionoideae</taxon>
        <taxon>50 kb inversion clade</taxon>
        <taxon>dalbergioids sensu lato</taxon>
        <taxon>Dalbergieae</taxon>
        <taxon>Pterocarpus clade</taxon>
        <taxon>Stylosanthes</taxon>
    </lineage>
</organism>
<evidence type="ECO:0000313" key="14">
    <source>
        <dbReference type="EMBL" id="MED6128627.1"/>
    </source>
</evidence>
<evidence type="ECO:0000256" key="3">
    <source>
        <dbReference type="ARBA" id="ARBA00004922"/>
    </source>
</evidence>
<evidence type="ECO:0000256" key="5">
    <source>
        <dbReference type="ARBA" id="ARBA00022676"/>
    </source>
</evidence>
<protein>
    <recommendedName>
        <fullName evidence="13">Hexosyltransferase</fullName>
        <ecNumber evidence="13">2.4.1.-</ecNumber>
    </recommendedName>
</protein>
<dbReference type="PANTHER" id="PTHR11214">
    <property type="entry name" value="BETA-1,3-N-ACETYLGLUCOSAMINYLTRANSFERASE"/>
    <property type="match status" value="1"/>
</dbReference>
<dbReference type="Gene3D" id="3.90.550.50">
    <property type="match status" value="1"/>
</dbReference>
<evidence type="ECO:0000313" key="15">
    <source>
        <dbReference type="Proteomes" id="UP001341840"/>
    </source>
</evidence>
<comment type="caution">
    <text evidence="14">The sequence shown here is derived from an EMBL/GenBank/DDBJ whole genome shotgun (WGS) entry which is preliminary data.</text>
</comment>
<evidence type="ECO:0000256" key="1">
    <source>
        <dbReference type="ARBA" id="ARBA00001936"/>
    </source>
</evidence>
<comment type="subcellular location">
    <subcellularLocation>
        <location evidence="2 13">Golgi apparatus membrane</location>
        <topology evidence="2 13">Single-pass type II membrane protein</topology>
    </subcellularLocation>
</comment>
<comment type="cofactor">
    <cofactor evidence="1 13">
        <name>Mn(2+)</name>
        <dbReference type="ChEBI" id="CHEBI:29035"/>
    </cofactor>
</comment>
<keyword evidence="10 13" id="KW-0333">Golgi apparatus</keyword>